<dbReference type="InterPro" id="IPR035940">
    <property type="entry name" value="CAP_sf"/>
</dbReference>
<feature type="domain" description="SCP" evidence="1">
    <location>
        <begin position="69"/>
        <end position="166"/>
    </location>
</feature>
<keyword evidence="3" id="KW-1185">Reference proteome</keyword>
<dbReference type="PANTHER" id="PTHR31157">
    <property type="entry name" value="SCP DOMAIN-CONTAINING PROTEIN"/>
    <property type="match status" value="1"/>
</dbReference>
<dbReference type="InterPro" id="IPR014044">
    <property type="entry name" value="CAP_dom"/>
</dbReference>
<gene>
    <name evidence="2" type="ORF">ROA7023_04073</name>
</gene>
<dbReference type="EMBL" id="FWFZ01000039">
    <property type="protein sequence ID" value="SLN75988.1"/>
    <property type="molecule type" value="Genomic_DNA"/>
</dbReference>
<dbReference type="Proteomes" id="UP000193900">
    <property type="component" value="Unassembled WGS sequence"/>
</dbReference>
<proteinExistence type="predicted"/>
<protein>
    <recommendedName>
        <fullName evidence="1">SCP domain-containing protein</fullName>
    </recommendedName>
</protein>
<dbReference type="SUPFAM" id="SSF55797">
    <property type="entry name" value="PR-1-like"/>
    <property type="match status" value="1"/>
</dbReference>
<dbReference type="PANTHER" id="PTHR31157:SF1">
    <property type="entry name" value="SCP DOMAIN-CONTAINING PROTEIN"/>
    <property type="match status" value="1"/>
</dbReference>
<dbReference type="CDD" id="cd05379">
    <property type="entry name" value="CAP_bacterial"/>
    <property type="match status" value="1"/>
</dbReference>
<evidence type="ECO:0000259" key="1">
    <source>
        <dbReference type="Pfam" id="PF00188"/>
    </source>
</evidence>
<dbReference type="PROSITE" id="PS51257">
    <property type="entry name" value="PROKAR_LIPOPROTEIN"/>
    <property type="match status" value="1"/>
</dbReference>
<evidence type="ECO:0000313" key="2">
    <source>
        <dbReference type="EMBL" id="SLN75988.1"/>
    </source>
</evidence>
<evidence type="ECO:0000313" key="3">
    <source>
        <dbReference type="Proteomes" id="UP000193900"/>
    </source>
</evidence>
<sequence>MRLSSLCATTLLAACSTGGGGSVNEPEIAAIAGVQENYSITEAIAEVDRTEFGLLLNDVRNGIGGLDVVMPHDILNRVAQDYSDDIVTSGRTIQSGDNLHVGRDGGTISDRVLGAGYDYGWVGENFAQGYDNGREVIGAWMDSTSGHREVILAPEAEDFGIGRADSTWVLIMGAER</sequence>
<organism evidence="2 3">
    <name type="scientific">Roseisalinus antarcticus</name>
    <dbReference type="NCBI Taxonomy" id="254357"/>
    <lineage>
        <taxon>Bacteria</taxon>
        <taxon>Pseudomonadati</taxon>
        <taxon>Pseudomonadota</taxon>
        <taxon>Alphaproteobacteria</taxon>
        <taxon>Rhodobacterales</taxon>
        <taxon>Roseobacteraceae</taxon>
        <taxon>Roseisalinus</taxon>
    </lineage>
</organism>
<dbReference type="Gene3D" id="3.40.33.10">
    <property type="entry name" value="CAP"/>
    <property type="match status" value="1"/>
</dbReference>
<name>A0A1Y5TXM1_9RHOB</name>
<reference evidence="2 3" key="1">
    <citation type="submission" date="2017-03" db="EMBL/GenBank/DDBJ databases">
        <authorList>
            <person name="Afonso C.L."/>
            <person name="Miller P.J."/>
            <person name="Scott M.A."/>
            <person name="Spackman E."/>
            <person name="Goraichik I."/>
            <person name="Dimitrov K.M."/>
            <person name="Suarez D.L."/>
            <person name="Swayne D.E."/>
        </authorList>
    </citation>
    <scope>NUCLEOTIDE SEQUENCE [LARGE SCALE GENOMIC DNA]</scope>
    <source>
        <strain evidence="2 3">CECT 7023</strain>
    </source>
</reference>
<dbReference type="AlphaFoldDB" id="A0A1Y5TXM1"/>
<dbReference type="Pfam" id="PF00188">
    <property type="entry name" value="CAP"/>
    <property type="match status" value="1"/>
</dbReference>
<accession>A0A1Y5TXM1</accession>